<keyword evidence="2" id="KW-1185">Reference proteome</keyword>
<dbReference type="AlphaFoldDB" id="A0A7X6D0X6"/>
<dbReference type="Proteomes" id="UP000578686">
    <property type="component" value="Unassembled WGS sequence"/>
</dbReference>
<evidence type="ECO:0000313" key="2">
    <source>
        <dbReference type="Proteomes" id="UP000578686"/>
    </source>
</evidence>
<dbReference type="InterPro" id="IPR050490">
    <property type="entry name" value="Bact_solute-bd_prot1"/>
</dbReference>
<organism evidence="1 2">
    <name type="scientific">Streptomyces lonarensis</name>
    <dbReference type="NCBI Taxonomy" id="700599"/>
    <lineage>
        <taxon>Bacteria</taxon>
        <taxon>Bacillati</taxon>
        <taxon>Actinomycetota</taxon>
        <taxon>Actinomycetes</taxon>
        <taxon>Kitasatosporales</taxon>
        <taxon>Streptomycetaceae</taxon>
        <taxon>Streptomyces</taxon>
    </lineage>
</organism>
<dbReference type="PANTHER" id="PTHR43649">
    <property type="entry name" value="ARABINOSE-BINDING PROTEIN-RELATED"/>
    <property type="match status" value="1"/>
</dbReference>
<gene>
    <name evidence="1" type="ORF">HCN56_10775</name>
</gene>
<sequence length="408" mass="43647">MTLTACGGGDSGGGGEDGDITLRVAWWGSDHRQRITEEAIAKFEEQNEGITIQPEYSTFDSYYDQLTTQVASNDAPDVFAVEIRRFGELARGGVMADLGGKVDTGDLNEELLESGAIDGTQYGIPTGANAFAIMANTKVFEDAGLELPDDTAWTWEDYLELSAELTEVSDSGVYGTQISNNDAWLRVFSAQQGEEFYTDGQLGITEETVTDWFQYQLDQIDQGASPDGPRSVEIGSNVETSLIATNTGGMGMWWTNQLGTLSSGSGENVELLRMPNAGNGGSGGMFLQPTMFWSVSGNSAQQDAAAKLVDFLVNDPEAGAIQGSDRGLPMNSSVLDAVRDGLPEEDQKSLSFLEDISDETDTPPTALPSGAGEIPNLLTRYSEEVYFGRMTPAEAAAQFVSEANSTLS</sequence>
<dbReference type="Pfam" id="PF01547">
    <property type="entry name" value="SBP_bac_1"/>
    <property type="match status" value="1"/>
</dbReference>
<dbReference type="InterPro" id="IPR006059">
    <property type="entry name" value="SBP"/>
</dbReference>
<proteinExistence type="predicted"/>
<name>A0A7X6D0X6_9ACTN</name>
<evidence type="ECO:0000313" key="1">
    <source>
        <dbReference type="EMBL" id="NJQ06049.1"/>
    </source>
</evidence>
<dbReference type="Gene3D" id="3.40.190.10">
    <property type="entry name" value="Periplasmic binding protein-like II"/>
    <property type="match status" value="2"/>
</dbReference>
<dbReference type="SUPFAM" id="SSF53850">
    <property type="entry name" value="Periplasmic binding protein-like II"/>
    <property type="match status" value="1"/>
</dbReference>
<dbReference type="EMBL" id="JAAVJD010000063">
    <property type="protein sequence ID" value="NJQ06049.1"/>
    <property type="molecule type" value="Genomic_DNA"/>
</dbReference>
<comment type="caution">
    <text evidence="1">The sequence shown here is derived from an EMBL/GenBank/DDBJ whole genome shotgun (WGS) entry which is preliminary data.</text>
</comment>
<dbReference type="PANTHER" id="PTHR43649:SF12">
    <property type="entry name" value="DIACETYLCHITOBIOSE BINDING PROTEIN DASA"/>
    <property type="match status" value="1"/>
</dbReference>
<reference evidence="1 2" key="1">
    <citation type="submission" date="2020-03" db="EMBL/GenBank/DDBJ databases">
        <title>Draft genome of Streptomyces sp. ventii, isolated from the Axial Seamount in the Pacific Ocean, and resequencing of the two type strains Streptomyces lonarensis strain NCL 716 and Streptomyces bohaiensis strain 11A07.</title>
        <authorList>
            <person name="Loughran R.M."/>
            <person name="Pfannmuller K.M."/>
            <person name="Wasson B.J."/>
            <person name="Deadmond M.C."/>
            <person name="Paddock B.E."/>
            <person name="Koyack M.J."/>
            <person name="Gallegos D.A."/>
            <person name="Mitchell E.A."/>
            <person name="Ushijima B."/>
            <person name="Saw J.H."/>
            <person name="Mcphail K.L."/>
            <person name="Videau P."/>
        </authorList>
    </citation>
    <scope>NUCLEOTIDE SEQUENCE [LARGE SCALE GENOMIC DNA]</scope>
    <source>
        <strain evidence="1 2">NCL716</strain>
    </source>
</reference>
<accession>A0A7X6D0X6</accession>
<protein>
    <submittedName>
        <fullName evidence="1">Extracellular solute-binding protein</fullName>
    </submittedName>
</protein>